<dbReference type="Pfam" id="PF02544">
    <property type="entry name" value="Steroid_dh"/>
    <property type="match status" value="1"/>
</dbReference>
<dbReference type="PROSITE" id="PS50244">
    <property type="entry name" value="S5A_REDUCTASE"/>
    <property type="match status" value="1"/>
</dbReference>
<dbReference type="InterPro" id="IPR001104">
    <property type="entry name" value="3-oxo-5_a-steroid_4-DH_C"/>
</dbReference>
<reference evidence="8" key="1">
    <citation type="journal article" date="2018" name="DNA Res.">
        <title>Multiple hybrid de novo genome assembly of finger millet, an orphan allotetraploid crop.</title>
        <authorList>
            <person name="Hatakeyama M."/>
            <person name="Aluri S."/>
            <person name="Balachadran M.T."/>
            <person name="Sivarajan S.R."/>
            <person name="Patrignani A."/>
            <person name="Gruter S."/>
            <person name="Poveda L."/>
            <person name="Shimizu-Inatsugi R."/>
            <person name="Baeten J."/>
            <person name="Francoijs K.J."/>
            <person name="Nataraja K.N."/>
            <person name="Reddy Y.A.N."/>
            <person name="Phadnis S."/>
            <person name="Ravikumar R.L."/>
            <person name="Schlapbach R."/>
            <person name="Sreeman S.M."/>
            <person name="Shimizu K.K."/>
        </authorList>
    </citation>
    <scope>NUCLEOTIDE SEQUENCE</scope>
</reference>
<name>A0AAV5DJ71_ELECO</name>
<feature type="transmembrane region" description="Helical" evidence="6">
    <location>
        <begin position="151"/>
        <end position="174"/>
    </location>
</feature>
<dbReference type="GO" id="GO:0016020">
    <property type="term" value="C:membrane"/>
    <property type="evidence" value="ECO:0007669"/>
    <property type="project" value="UniProtKB-SubCell"/>
</dbReference>
<evidence type="ECO:0000313" key="9">
    <source>
        <dbReference type="Proteomes" id="UP001054889"/>
    </source>
</evidence>
<dbReference type="PANTHER" id="PTHR10556">
    <property type="entry name" value="3-OXO-5-ALPHA-STEROID 4-DEHYDROGENASE"/>
    <property type="match status" value="1"/>
</dbReference>
<dbReference type="AlphaFoldDB" id="A0AAV5DJ71"/>
<evidence type="ECO:0000256" key="5">
    <source>
        <dbReference type="ARBA" id="ARBA00023136"/>
    </source>
</evidence>
<dbReference type="Proteomes" id="UP001054889">
    <property type="component" value="Unassembled WGS sequence"/>
</dbReference>
<gene>
    <name evidence="8" type="primary">ga28282</name>
    <name evidence="8" type="ORF">PR202_ga28282</name>
</gene>
<keyword evidence="3 6" id="KW-0812">Transmembrane</keyword>
<dbReference type="Gene3D" id="1.20.120.1630">
    <property type="match status" value="1"/>
</dbReference>
<dbReference type="GO" id="GO:0016627">
    <property type="term" value="F:oxidoreductase activity, acting on the CH-CH group of donors"/>
    <property type="evidence" value="ECO:0007669"/>
    <property type="project" value="InterPro"/>
</dbReference>
<comment type="caution">
    <text evidence="8">The sequence shown here is derived from an EMBL/GenBank/DDBJ whole genome shotgun (WGS) entry which is preliminary data.</text>
</comment>
<reference evidence="8" key="2">
    <citation type="submission" date="2021-12" db="EMBL/GenBank/DDBJ databases">
        <title>Resequencing data analysis of finger millet.</title>
        <authorList>
            <person name="Hatakeyama M."/>
            <person name="Aluri S."/>
            <person name="Balachadran M.T."/>
            <person name="Sivarajan S.R."/>
            <person name="Poveda L."/>
            <person name="Shimizu-Inatsugi R."/>
            <person name="Schlapbach R."/>
            <person name="Sreeman S.M."/>
            <person name="Shimizu K.K."/>
        </authorList>
    </citation>
    <scope>NUCLEOTIDE SEQUENCE</scope>
</reference>
<dbReference type="GO" id="GO:0006629">
    <property type="term" value="P:lipid metabolic process"/>
    <property type="evidence" value="ECO:0007669"/>
    <property type="project" value="InterPro"/>
</dbReference>
<evidence type="ECO:0000256" key="6">
    <source>
        <dbReference type="SAM" id="Phobius"/>
    </source>
</evidence>
<feature type="domain" description="3-oxo-5-alpha-steroid 4-dehydrogenase C-terminal" evidence="7">
    <location>
        <begin position="59"/>
        <end position="204"/>
    </location>
</feature>
<sequence>MLLTYVPALVAVLVSFAVPGVMDGPRARLLGATLALHFLKRVLEVLLLHRYSGNMPLATVLTVSFGYLLSSVMMIYAQHINRSSPDPPVDLFYPGVLIFAVGITGNFYHHYLLSRLRSGGRANGAVAYTIPRGGLFELVACPHYLFEVVMFLGFAMIAQTVFALAVACSTAAYLTGRSCATRRWYMAKFEEFPARIKAVVPYVL</sequence>
<dbReference type="InterPro" id="IPR039357">
    <property type="entry name" value="SRD5A/TECR"/>
</dbReference>
<feature type="transmembrane region" description="Helical" evidence="6">
    <location>
        <begin position="60"/>
        <end position="79"/>
    </location>
</feature>
<evidence type="ECO:0000313" key="8">
    <source>
        <dbReference type="EMBL" id="GJN10206.1"/>
    </source>
</evidence>
<comment type="subcellular location">
    <subcellularLocation>
        <location evidence="1">Membrane</location>
        <topology evidence="1">Multi-pass membrane protein</topology>
    </subcellularLocation>
</comment>
<keyword evidence="4 6" id="KW-1133">Transmembrane helix</keyword>
<keyword evidence="9" id="KW-1185">Reference proteome</keyword>
<accession>A0AAV5DJ71</accession>
<feature type="transmembrane region" description="Helical" evidence="6">
    <location>
        <begin position="91"/>
        <end position="113"/>
    </location>
</feature>
<evidence type="ECO:0000256" key="3">
    <source>
        <dbReference type="ARBA" id="ARBA00022692"/>
    </source>
</evidence>
<dbReference type="FunFam" id="1.20.120.1630:FF:000017">
    <property type="entry name" value="3-oxo-5-alpha-steroid 4-dehydrogenase family protein"/>
    <property type="match status" value="1"/>
</dbReference>
<protein>
    <recommendedName>
        <fullName evidence="7">3-oxo-5-alpha-steroid 4-dehydrogenase C-terminal domain-containing protein</fullName>
    </recommendedName>
</protein>
<evidence type="ECO:0000256" key="4">
    <source>
        <dbReference type="ARBA" id="ARBA00022989"/>
    </source>
</evidence>
<evidence type="ECO:0000256" key="2">
    <source>
        <dbReference type="ARBA" id="ARBA00007742"/>
    </source>
</evidence>
<keyword evidence="5 6" id="KW-0472">Membrane</keyword>
<proteinExistence type="inferred from homology"/>
<organism evidence="8 9">
    <name type="scientific">Eleusine coracana subsp. coracana</name>
    <dbReference type="NCBI Taxonomy" id="191504"/>
    <lineage>
        <taxon>Eukaryota</taxon>
        <taxon>Viridiplantae</taxon>
        <taxon>Streptophyta</taxon>
        <taxon>Embryophyta</taxon>
        <taxon>Tracheophyta</taxon>
        <taxon>Spermatophyta</taxon>
        <taxon>Magnoliopsida</taxon>
        <taxon>Liliopsida</taxon>
        <taxon>Poales</taxon>
        <taxon>Poaceae</taxon>
        <taxon>PACMAD clade</taxon>
        <taxon>Chloridoideae</taxon>
        <taxon>Cynodonteae</taxon>
        <taxon>Eleusininae</taxon>
        <taxon>Eleusine</taxon>
    </lineage>
</organism>
<evidence type="ECO:0000256" key="1">
    <source>
        <dbReference type="ARBA" id="ARBA00004141"/>
    </source>
</evidence>
<dbReference type="EMBL" id="BQKI01000017">
    <property type="protein sequence ID" value="GJN10206.1"/>
    <property type="molecule type" value="Genomic_DNA"/>
</dbReference>
<evidence type="ECO:0000259" key="7">
    <source>
        <dbReference type="Pfam" id="PF02544"/>
    </source>
</evidence>
<dbReference type="PANTHER" id="PTHR10556:SF35">
    <property type="entry name" value="3-OXO-5-ALPHA-STEROID 4-DEHYDROGENASE FAMILY PROTEIN"/>
    <property type="match status" value="1"/>
</dbReference>
<comment type="similarity">
    <text evidence="2">Belongs to the steroid 5-alpha reductase family.</text>
</comment>